<dbReference type="Gene3D" id="3.40.50.360">
    <property type="match status" value="1"/>
</dbReference>
<feature type="transmembrane region" description="Helical" evidence="1">
    <location>
        <begin position="258"/>
        <end position="279"/>
    </location>
</feature>
<name>A0A2U8GZT3_9RHOO</name>
<dbReference type="RefSeq" id="WP_108972138.1">
    <property type="nucleotide sequence ID" value="NZ_CP022188.1"/>
</dbReference>
<dbReference type="EMBL" id="CP022188">
    <property type="protein sequence ID" value="AWI79239.1"/>
    <property type="molecule type" value="Genomic_DNA"/>
</dbReference>
<keyword evidence="1" id="KW-0812">Transmembrane</keyword>
<evidence type="ECO:0000313" key="3">
    <source>
        <dbReference type="Proteomes" id="UP000244902"/>
    </source>
</evidence>
<dbReference type="OrthoDB" id="4547866at2"/>
<reference evidence="2 3" key="1">
    <citation type="submission" date="2017-06" db="EMBL/GenBank/DDBJ databases">
        <title>Azoarcus sp. TSNA42 complete genome sequence.</title>
        <authorList>
            <person name="Woo J.-H."/>
            <person name="Kim H.-S."/>
        </authorList>
    </citation>
    <scope>NUCLEOTIDE SEQUENCE [LARGE SCALE GENOMIC DNA]</scope>
    <source>
        <strain evidence="2 3">TSNA42</strain>
    </source>
</reference>
<organism evidence="2 3">
    <name type="scientific">Parazoarcus communis</name>
    <dbReference type="NCBI Taxonomy" id="41977"/>
    <lineage>
        <taxon>Bacteria</taxon>
        <taxon>Pseudomonadati</taxon>
        <taxon>Pseudomonadota</taxon>
        <taxon>Betaproteobacteria</taxon>
        <taxon>Rhodocyclales</taxon>
        <taxon>Zoogloeaceae</taxon>
        <taxon>Parazoarcus</taxon>
    </lineage>
</organism>
<dbReference type="InterPro" id="IPR029039">
    <property type="entry name" value="Flavoprotein-like_sf"/>
</dbReference>
<dbReference type="Proteomes" id="UP000244902">
    <property type="component" value="Chromosome"/>
</dbReference>
<proteinExistence type="predicted"/>
<accession>A0A2U8GZT3</accession>
<keyword evidence="1" id="KW-0472">Membrane</keyword>
<sequence>MKNVLVVHYSQSGQLSDVVSAILRPLEDAGIRVHQEVLRPQTPFPFPWPFFRFLDAFPESVRLDPRPNLPLTVAPDASFDLVILAWQVWYLSPSQPVTAFLQSDEGKRLLAGKPVVSVVACRNMWMTAYDKLVTLLGAAGARLTDHVAFTDNANPLATFITTPRWMFTGRRDRFLGLPAAGVTPTETAAAARFGHALVTALARDEERSGAPMLTGLRAVSVNPRLVVSERAGQRAFRVWSGFVRLFGKPGQLRRVPALALFVTYLIVLIITVVPLSLVLQRSFAPLLRNRLDALRARYEQPSGSGNARMTEHD</sequence>
<evidence type="ECO:0000313" key="2">
    <source>
        <dbReference type="EMBL" id="AWI79239.1"/>
    </source>
</evidence>
<protein>
    <submittedName>
        <fullName evidence="2">Dialkylrecorsinol condensing enzyme</fullName>
    </submittedName>
</protein>
<keyword evidence="1" id="KW-1133">Transmembrane helix</keyword>
<dbReference type="SUPFAM" id="SSF52218">
    <property type="entry name" value="Flavoproteins"/>
    <property type="match status" value="1"/>
</dbReference>
<evidence type="ECO:0000256" key="1">
    <source>
        <dbReference type="SAM" id="Phobius"/>
    </source>
</evidence>
<dbReference type="AlphaFoldDB" id="A0A2U8GZT3"/>
<gene>
    <name evidence="2" type="ORF">CEW87_07590</name>
</gene>